<name>A0A6J7H732_9ZZZZ</name>
<dbReference type="Pfam" id="PF05163">
    <property type="entry name" value="DinB"/>
    <property type="match status" value="1"/>
</dbReference>
<evidence type="ECO:0000313" key="2">
    <source>
        <dbReference type="EMBL" id="CAB4915444.1"/>
    </source>
</evidence>
<protein>
    <submittedName>
        <fullName evidence="2">Unannotated protein</fullName>
    </submittedName>
</protein>
<dbReference type="GO" id="GO:0046872">
    <property type="term" value="F:metal ion binding"/>
    <property type="evidence" value="ECO:0007669"/>
    <property type="project" value="UniProtKB-KW"/>
</dbReference>
<sequence length="160" mass="18279">MISLDMSLRHMAWADAKLFSALQELPESSLKCSYASPEWSVAHIAMHMLQGAEWYCYILTGSKWTDLREPETAADVAELSAYLQRMYTTLIEQCALPDDMVDFDDEDGMNSKPRAMVLAQAIYHSIEHRTQIAIALETSGNRAIDLDTYDLWHFLAQQER</sequence>
<dbReference type="EMBL" id="CAFBMR010000040">
    <property type="protein sequence ID" value="CAB4915444.1"/>
    <property type="molecule type" value="Genomic_DNA"/>
</dbReference>
<dbReference type="Gene3D" id="1.20.120.450">
    <property type="entry name" value="dinb family like domain"/>
    <property type="match status" value="1"/>
</dbReference>
<organism evidence="2">
    <name type="scientific">freshwater metagenome</name>
    <dbReference type="NCBI Taxonomy" id="449393"/>
    <lineage>
        <taxon>unclassified sequences</taxon>
        <taxon>metagenomes</taxon>
        <taxon>ecological metagenomes</taxon>
    </lineage>
</organism>
<reference evidence="2" key="1">
    <citation type="submission" date="2020-05" db="EMBL/GenBank/DDBJ databases">
        <authorList>
            <person name="Chiriac C."/>
            <person name="Salcher M."/>
            <person name="Ghai R."/>
            <person name="Kavagutti S V."/>
        </authorList>
    </citation>
    <scope>NUCLEOTIDE SEQUENCE</scope>
</reference>
<dbReference type="SUPFAM" id="SSF109854">
    <property type="entry name" value="DinB/YfiT-like putative metalloenzymes"/>
    <property type="match status" value="1"/>
</dbReference>
<accession>A0A6J7H732</accession>
<gene>
    <name evidence="2" type="ORF">UFOPK3610_01090</name>
</gene>
<proteinExistence type="predicted"/>
<dbReference type="InterPro" id="IPR034660">
    <property type="entry name" value="DinB/YfiT-like"/>
</dbReference>
<dbReference type="AlphaFoldDB" id="A0A6J7H732"/>
<dbReference type="InterPro" id="IPR007837">
    <property type="entry name" value="DinB"/>
</dbReference>
<evidence type="ECO:0000256" key="1">
    <source>
        <dbReference type="ARBA" id="ARBA00022723"/>
    </source>
</evidence>
<keyword evidence="1" id="KW-0479">Metal-binding</keyword>